<dbReference type="EMBL" id="CAFBQL010000007">
    <property type="protein sequence ID" value="CAB5060942.1"/>
    <property type="molecule type" value="Genomic_DNA"/>
</dbReference>
<feature type="transmembrane region" description="Helical" evidence="6">
    <location>
        <begin position="81"/>
        <end position="108"/>
    </location>
</feature>
<dbReference type="CDD" id="cd03467">
    <property type="entry name" value="Rieske"/>
    <property type="match status" value="1"/>
</dbReference>
<evidence type="ECO:0000256" key="4">
    <source>
        <dbReference type="ARBA" id="ARBA00023014"/>
    </source>
</evidence>
<gene>
    <name evidence="8" type="ORF">UFOPK2289_00671</name>
    <name evidence="9" type="ORF">UFOPK2822_01042</name>
    <name evidence="10" type="ORF">UFOPK3346_01125</name>
    <name evidence="11" type="ORF">UFOPK3670_01014</name>
    <name evidence="12" type="ORF">UFOPK4308_01060</name>
</gene>
<dbReference type="Pfam" id="PF00355">
    <property type="entry name" value="Rieske"/>
    <property type="match status" value="1"/>
</dbReference>
<evidence type="ECO:0000313" key="8">
    <source>
        <dbReference type="EMBL" id="CAB4663206.1"/>
    </source>
</evidence>
<dbReference type="GO" id="GO:0046872">
    <property type="term" value="F:metal ion binding"/>
    <property type="evidence" value="ECO:0007669"/>
    <property type="project" value="UniProtKB-KW"/>
</dbReference>
<evidence type="ECO:0000313" key="10">
    <source>
        <dbReference type="EMBL" id="CAB4872684.1"/>
    </source>
</evidence>
<accession>A0A6J6U7S4</accession>
<feature type="transmembrane region" description="Helical" evidence="6">
    <location>
        <begin position="162"/>
        <end position="180"/>
    </location>
</feature>
<dbReference type="InterPro" id="IPR017941">
    <property type="entry name" value="Rieske_2Fe-2S"/>
</dbReference>
<dbReference type="Pfam" id="PF04173">
    <property type="entry name" value="DoxD"/>
    <property type="match status" value="1"/>
</dbReference>
<dbReference type="InterPro" id="IPR014349">
    <property type="entry name" value="Rieske_Fe-S_prot"/>
</dbReference>
<dbReference type="EMBL" id="CAEZZC010000014">
    <property type="protein sequence ID" value="CAB4754637.1"/>
    <property type="molecule type" value="Genomic_DNA"/>
</dbReference>
<protein>
    <submittedName>
        <fullName evidence="9">Unannotated protein</fullName>
    </submittedName>
</protein>
<evidence type="ECO:0000256" key="6">
    <source>
        <dbReference type="SAM" id="Phobius"/>
    </source>
</evidence>
<evidence type="ECO:0000256" key="3">
    <source>
        <dbReference type="ARBA" id="ARBA00023004"/>
    </source>
</evidence>
<keyword evidence="3" id="KW-0408">Iron</keyword>
<dbReference type="Gene3D" id="2.102.10.10">
    <property type="entry name" value="Rieske [2Fe-2S] iron-sulphur domain"/>
    <property type="match status" value="1"/>
</dbReference>
<reference evidence="9" key="1">
    <citation type="submission" date="2020-05" db="EMBL/GenBank/DDBJ databases">
        <authorList>
            <person name="Chiriac C."/>
            <person name="Salcher M."/>
            <person name="Ghai R."/>
            <person name="Kavagutti S V."/>
        </authorList>
    </citation>
    <scope>NUCLEOTIDE SEQUENCE</scope>
</reference>
<evidence type="ECO:0000256" key="2">
    <source>
        <dbReference type="ARBA" id="ARBA00022723"/>
    </source>
</evidence>
<evidence type="ECO:0000313" key="11">
    <source>
        <dbReference type="EMBL" id="CAB4926633.1"/>
    </source>
</evidence>
<organism evidence="9">
    <name type="scientific">freshwater metagenome</name>
    <dbReference type="NCBI Taxonomy" id="449393"/>
    <lineage>
        <taxon>unclassified sequences</taxon>
        <taxon>metagenomes</taxon>
        <taxon>ecological metagenomes</taxon>
    </lineage>
</organism>
<evidence type="ECO:0000259" key="7">
    <source>
        <dbReference type="PROSITE" id="PS51296"/>
    </source>
</evidence>
<keyword evidence="2" id="KW-0479">Metal-binding</keyword>
<dbReference type="PANTHER" id="PTHR10134">
    <property type="entry name" value="CYTOCHROME B-C1 COMPLEX SUBUNIT RIESKE, MITOCHONDRIAL"/>
    <property type="match status" value="1"/>
</dbReference>
<dbReference type="SUPFAM" id="SSF50022">
    <property type="entry name" value="ISP domain"/>
    <property type="match status" value="1"/>
</dbReference>
<dbReference type="InterPro" id="IPR036922">
    <property type="entry name" value="Rieske_2Fe-2S_sf"/>
</dbReference>
<keyword evidence="6" id="KW-0472">Membrane</keyword>
<dbReference type="EMBL" id="CAFBMV010000007">
    <property type="protein sequence ID" value="CAB4926633.1"/>
    <property type="molecule type" value="Genomic_DNA"/>
</dbReference>
<evidence type="ECO:0000256" key="5">
    <source>
        <dbReference type="ARBA" id="ARBA00023157"/>
    </source>
</evidence>
<evidence type="ECO:0000256" key="1">
    <source>
        <dbReference type="ARBA" id="ARBA00022714"/>
    </source>
</evidence>
<dbReference type="InterPro" id="IPR007301">
    <property type="entry name" value="DoxD"/>
</dbReference>
<dbReference type="EMBL" id="CAFBLE010000010">
    <property type="protein sequence ID" value="CAB4872684.1"/>
    <property type="molecule type" value="Genomic_DNA"/>
</dbReference>
<dbReference type="PROSITE" id="PS51296">
    <property type="entry name" value="RIESKE"/>
    <property type="match status" value="1"/>
</dbReference>
<name>A0A6J6U7S4_9ZZZZ</name>
<feature type="transmembrane region" description="Helical" evidence="6">
    <location>
        <begin position="128"/>
        <end position="150"/>
    </location>
</feature>
<dbReference type="EMBL" id="CAEZWT010000014">
    <property type="protein sequence ID" value="CAB4663206.1"/>
    <property type="molecule type" value="Genomic_DNA"/>
</dbReference>
<dbReference type="AlphaFoldDB" id="A0A6J6U7S4"/>
<evidence type="ECO:0000313" key="9">
    <source>
        <dbReference type="EMBL" id="CAB4754637.1"/>
    </source>
</evidence>
<keyword evidence="6" id="KW-1133">Transmembrane helix</keyword>
<keyword evidence="1" id="KW-0001">2Fe-2S</keyword>
<proteinExistence type="predicted"/>
<sequence>MAYLRTSIRSVVSSWRVQSPSIRVIRLWLGVTWIYGGWDKATDPNFLSKVGSTSISKQLTAYSTSSPMGFIFKHMIERATLVGVFVMLAEFALGLATLLWIAPTAVAFAGFTMSLGLWIAATWHVKPYFLASDTAYAILWLSYLLALIGKRRKININLDRRGAIRVGGITVAAVLASLLGRGAQKNVSSVAQSSGSTTTTGIVKVANLPIGQSYEFALADGQPAIVFRTKNGVFAYSEVCTHQGCTVSYSAADKALICPCHGATYDPFNGASVLGGPTGTPLAKIRVAISGDWVVQA</sequence>
<keyword evidence="4" id="KW-0411">Iron-sulfur</keyword>
<keyword evidence="5" id="KW-1015">Disulfide bond</keyword>
<keyword evidence="6" id="KW-0812">Transmembrane</keyword>
<dbReference type="GO" id="GO:0051537">
    <property type="term" value="F:2 iron, 2 sulfur cluster binding"/>
    <property type="evidence" value="ECO:0007669"/>
    <property type="project" value="UniProtKB-KW"/>
</dbReference>
<evidence type="ECO:0000313" key="12">
    <source>
        <dbReference type="EMBL" id="CAB5060942.1"/>
    </source>
</evidence>
<feature type="domain" description="Rieske" evidence="7">
    <location>
        <begin position="200"/>
        <end position="296"/>
    </location>
</feature>